<evidence type="ECO:0000313" key="2">
    <source>
        <dbReference type="EMBL" id="MBD8022563.1"/>
    </source>
</evidence>
<feature type="transmembrane region" description="Helical" evidence="1">
    <location>
        <begin position="28"/>
        <end position="48"/>
    </location>
</feature>
<keyword evidence="3" id="KW-1185">Reference proteome</keyword>
<protein>
    <submittedName>
        <fullName evidence="2">Uncharacterized protein</fullName>
    </submittedName>
</protein>
<comment type="caution">
    <text evidence="2">The sequence shown here is derived from an EMBL/GenBank/DDBJ whole genome shotgun (WGS) entry which is preliminary data.</text>
</comment>
<sequence>MLFALYIILLLGGMYLVGISFASPILPGLVFIAGILCITAAVAVPITIQRADSGVHRSRD</sequence>
<dbReference type="Proteomes" id="UP000602532">
    <property type="component" value="Unassembled WGS sequence"/>
</dbReference>
<accession>A0ABR8WZY5</accession>
<evidence type="ECO:0000313" key="3">
    <source>
        <dbReference type="Proteomes" id="UP000602532"/>
    </source>
</evidence>
<name>A0ABR8WZY5_9MICO</name>
<dbReference type="RefSeq" id="WP_191764108.1">
    <property type="nucleotide sequence ID" value="NZ_JACSPM010000001.1"/>
</dbReference>
<keyword evidence="1" id="KW-1133">Transmembrane helix</keyword>
<evidence type="ECO:0000256" key="1">
    <source>
        <dbReference type="SAM" id="Phobius"/>
    </source>
</evidence>
<dbReference type="EMBL" id="JACSPM010000001">
    <property type="protein sequence ID" value="MBD8022563.1"/>
    <property type="molecule type" value="Genomic_DNA"/>
</dbReference>
<proteinExistence type="predicted"/>
<gene>
    <name evidence="2" type="ORF">H9622_03025</name>
</gene>
<keyword evidence="1" id="KW-0812">Transmembrane</keyword>
<reference evidence="2 3" key="1">
    <citation type="submission" date="2020-08" db="EMBL/GenBank/DDBJ databases">
        <title>A Genomic Blueprint of the Chicken Gut Microbiome.</title>
        <authorList>
            <person name="Gilroy R."/>
            <person name="Ravi A."/>
            <person name="Getino M."/>
            <person name="Pursley I."/>
            <person name="Horton D.L."/>
            <person name="Alikhan N.-F."/>
            <person name="Baker D."/>
            <person name="Gharbi K."/>
            <person name="Hall N."/>
            <person name="Watson M."/>
            <person name="Adriaenssens E.M."/>
            <person name="Foster-Nyarko E."/>
            <person name="Jarju S."/>
            <person name="Secka A."/>
            <person name="Antonio M."/>
            <person name="Oren A."/>
            <person name="Chaudhuri R."/>
            <person name="La Ragione R.M."/>
            <person name="Hildebrand F."/>
            <person name="Pallen M.J."/>
        </authorList>
    </citation>
    <scope>NUCLEOTIDE SEQUENCE [LARGE SCALE GENOMIC DNA]</scope>
    <source>
        <strain evidence="2 3">Sa1CUA4</strain>
    </source>
</reference>
<keyword evidence="1" id="KW-0472">Membrane</keyword>
<organism evidence="2 3">
    <name type="scientific">Microbacterium gallinarum</name>
    <dbReference type="NCBI Taxonomy" id="2762209"/>
    <lineage>
        <taxon>Bacteria</taxon>
        <taxon>Bacillati</taxon>
        <taxon>Actinomycetota</taxon>
        <taxon>Actinomycetes</taxon>
        <taxon>Micrococcales</taxon>
        <taxon>Microbacteriaceae</taxon>
        <taxon>Microbacterium</taxon>
    </lineage>
</organism>